<evidence type="ECO:0000313" key="1">
    <source>
        <dbReference type="EMBL" id="SPC89418.1"/>
    </source>
</evidence>
<dbReference type="AlphaFoldDB" id="A0A2N9FQD9"/>
<protein>
    <submittedName>
        <fullName evidence="1">Uncharacterized protein</fullName>
    </submittedName>
</protein>
<reference evidence="1" key="1">
    <citation type="submission" date="2018-02" db="EMBL/GenBank/DDBJ databases">
        <authorList>
            <person name="Cohen D.B."/>
            <person name="Kent A.D."/>
        </authorList>
    </citation>
    <scope>NUCLEOTIDE SEQUENCE</scope>
</reference>
<accession>A0A2N9FQD9</accession>
<sequence length="137" mass="15136">MARISAQRLGGLDFGLGASISAWLGRIMTRWFGSRLSGSEARILKWRTAVQSTGQRDRVADPVLRTTGRAAGQTRMVPARVARVRLGARDSERRNFERRVEALDLELGSSGDAVKGSQIFEAIGRAWERVQAWILIG</sequence>
<name>A0A2N9FQD9_FAGSY</name>
<gene>
    <name evidence="1" type="ORF">FSB_LOCUS17300</name>
</gene>
<proteinExistence type="predicted"/>
<dbReference type="EMBL" id="OIVN01001067">
    <property type="protein sequence ID" value="SPC89418.1"/>
    <property type="molecule type" value="Genomic_DNA"/>
</dbReference>
<organism evidence="1">
    <name type="scientific">Fagus sylvatica</name>
    <name type="common">Beechnut</name>
    <dbReference type="NCBI Taxonomy" id="28930"/>
    <lineage>
        <taxon>Eukaryota</taxon>
        <taxon>Viridiplantae</taxon>
        <taxon>Streptophyta</taxon>
        <taxon>Embryophyta</taxon>
        <taxon>Tracheophyta</taxon>
        <taxon>Spermatophyta</taxon>
        <taxon>Magnoliopsida</taxon>
        <taxon>eudicotyledons</taxon>
        <taxon>Gunneridae</taxon>
        <taxon>Pentapetalae</taxon>
        <taxon>rosids</taxon>
        <taxon>fabids</taxon>
        <taxon>Fagales</taxon>
        <taxon>Fagaceae</taxon>
        <taxon>Fagus</taxon>
    </lineage>
</organism>